<evidence type="ECO:0000256" key="1">
    <source>
        <dbReference type="ARBA" id="ARBA00001602"/>
    </source>
</evidence>
<dbReference type="GO" id="GO:0042802">
    <property type="term" value="F:identical protein binding"/>
    <property type="evidence" value="ECO:0007669"/>
    <property type="project" value="UniProtKB-ARBA"/>
</dbReference>
<feature type="binding site" evidence="8">
    <location>
        <begin position="42"/>
        <end position="43"/>
    </location>
    <ligand>
        <name>substrate</name>
    </ligand>
</feature>
<feature type="binding site" evidence="8">
    <location>
        <begin position="10"/>
        <end position="11"/>
    </location>
    <ligand>
        <name>substrate</name>
    </ligand>
</feature>
<evidence type="ECO:0000313" key="9">
    <source>
        <dbReference type="EMBL" id="PRY75187.1"/>
    </source>
</evidence>
<protein>
    <recommendedName>
        <fullName evidence="7 8">Glutamate racemase</fullName>
        <ecNumber evidence="2 8">5.1.1.3</ecNumber>
    </recommendedName>
</protein>
<dbReference type="AlphaFoldDB" id="A0A2T0VUI6"/>
<dbReference type="InterPro" id="IPR033134">
    <property type="entry name" value="Asp/Glu_racemase_AS_2"/>
</dbReference>
<dbReference type="PANTHER" id="PTHR21198:SF2">
    <property type="entry name" value="GLUTAMATE RACEMASE"/>
    <property type="match status" value="1"/>
</dbReference>
<dbReference type="GO" id="GO:0071555">
    <property type="term" value="P:cell wall organization"/>
    <property type="evidence" value="ECO:0007669"/>
    <property type="project" value="UniProtKB-KW"/>
</dbReference>
<evidence type="ECO:0000256" key="3">
    <source>
        <dbReference type="ARBA" id="ARBA00022960"/>
    </source>
</evidence>
<keyword evidence="3 8" id="KW-0133">Cell shape</keyword>
<dbReference type="NCBIfam" id="NF002035">
    <property type="entry name" value="PRK00865.1-3"/>
    <property type="match status" value="1"/>
</dbReference>
<keyword evidence="5 8" id="KW-0413">Isomerase</keyword>
<comment type="similarity">
    <text evidence="8">Belongs to the aspartate/glutamate racemases family.</text>
</comment>
<evidence type="ECO:0000313" key="10">
    <source>
        <dbReference type="Proteomes" id="UP000238205"/>
    </source>
</evidence>
<dbReference type="InterPro" id="IPR018187">
    <property type="entry name" value="Asp/Glu_racemase_AS_1"/>
</dbReference>
<dbReference type="FunFam" id="3.40.50.1860:FF:000002">
    <property type="entry name" value="Glutamate racemase"/>
    <property type="match status" value="1"/>
</dbReference>
<gene>
    <name evidence="8" type="primary">murI</name>
    <name evidence="9" type="ORF">CLV38_13620</name>
</gene>
<dbReference type="InterPro" id="IPR001920">
    <property type="entry name" value="Asp/Glu_race"/>
</dbReference>
<evidence type="ECO:0000256" key="5">
    <source>
        <dbReference type="ARBA" id="ARBA00023235"/>
    </source>
</evidence>
<keyword evidence="4 8" id="KW-0573">Peptidoglycan synthesis</keyword>
<dbReference type="PANTHER" id="PTHR21198">
    <property type="entry name" value="GLUTAMATE RACEMASE"/>
    <property type="match status" value="1"/>
</dbReference>
<evidence type="ECO:0000256" key="4">
    <source>
        <dbReference type="ARBA" id="ARBA00022984"/>
    </source>
</evidence>
<dbReference type="Pfam" id="PF01177">
    <property type="entry name" value="Asp_Glu_race"/>
    <property type="match status" value="1"/>
</dbReference>
<comment type="catalytic activity">
    <reaction evidence="1 8">
        <text>L-glutamate = D-glutamate</text>
        <dbReference type="Rhea" id="RHEA:12813"/>
        <dbReference type="ChEBI" id="CHEBI:29985"/>
        <dbReference type="ChEBI" id="CHEBI:29986"/>
        <dbReference type="EC" id="5.1.1.3"/>
    </reaction>
</comment>
<dbReference type="Proteomes" id="UP000238205">
    <property type="component" value="Unassembled WGS sequence"/>
</dbReference>
<name>A0A2T0VUI6_9LACT</name>
<feature type="binding site" evidence="8">
    <location>
        <begin position="185"/>
        <end position="186"/>
    </location>
    <ligand>
        <name>substrate</name>
    </ligand>
</feature>
<dbReference type="SUPFAM" id="SSF53681">
    <property type="entry name" value="Aspartate/glutamate racemase"/>
    <property type="match status" value="2"/>
</dbReference>
<reference evidence="9 10" key="1">
    <citation type="submission" date="2018-03" db="EMBL/GenBank/DDBJ databases">
        <title>Genomic Encyclopedia of Archaeal and Bacterial Type Strains, Phase II (KMG-II): from individual species to whole genera.</title>
        <authorList>
            <person name="Goeker M."/>
        </authorList>
    </citation>
    <scope>NUCLEOTIDE SEQUENCE [LARGE SCALE GENOMIC DNA]</scope>
    <source>
        <strain evidence="9 10">DSM 13175</strain>
    </source>
</reference>
<dbReference type="OrthoDB" id="9801055at2"/>
<comment type="pathway">
    <text evidence="8">Cell wall biogenesis; peptidoglycan biosynthesis.</text>
</comment>
<accession>A0A2T0VUI6</accession>
<dbReference type="NCBIfam" id="TIGR00067">
    <property type="entry name" value="glut_race"/>
    <property type="match status" value="1"/>
</dbReference>
<evidence type="ECO:0000256" key="7">
    <source>
        <dbReference type="ARBA" id="ARBA00070053"/>
    </source>
</evidence>
<dbReference type="HAMAP" id="MF_00258">
    <property type="entry name" value="Glu_racemase"/>
    <property type="match status" value="1"/>
</dbReference>
<feature type="active site" description="Proton donor/acceptor" evidence="8">
    <location>
        <position position="184"/>
    </location>
</feature>
<dbReference type="EMBL" id="PVTO01000036">
    <property type="protein sequence ID" value="PRY75187.1"/>
    <property type="molecule type" value="Genomic_DNA"/>
</dbReference>
<comment type="caution">
    <text evidence="9">The sequence shown here is derived from an EMBL/GenBank/DDBJ whole genome shotgun (WGS) entry which is preliminary data.</text>
</comment>
<keyword evidence="10" id="KW-1185">Reference proteome</keyword>
<dbReference type="GO" id="GO:0009252">
    <property type="term" value="P:peptidoglycan biosynthetic process"/>
    <property type="evidence" value="ECO:0007669"/>
    <property type="project" value="UniProtKB-UniRule"/>
</dbReference>
<feature type="active site" description="Proton donor/acceptor" evidence="8">
    <location>
        <position position="73"/>
    </location>
</feature>
<dbReference type="UniPathway" id="UPA00219"/>
<evidence type="ECO:0000256" key="6">
    <source>
        <dbReference type="ARBA" id="ARBA00023316"/>
    </source>
</evidence>
<dbReference type="RefSeq" id="WP_106196109.1">
    <property type="nucleotide sequence ID" value="NZ_PVTO01000036.1"/>
</dbReference>
<dbReference type="InterPro" id="IPR004391">
    <property type="entry name" value="Glu_race"/>
</dbReference>
<keyword evidence="6 8" id="KW-0961">Cell wall biogenesis/degradation</keyword>
<organism evidence="9 10">
    <name type="scientific">Alkalibacterium olivapovliticus</name>
    <dbReference type="NCBI Taxonomy" id="99907"/>
    <lineage>
        <taxon>Bacteria</taxon>
        <taxon>Bacillati</taxon>
        <taxon>Bacillota</taxon>
        <taxon>Bacilli</taxon>
        <taxon>Lactobacillales</taxon>
        <taxon>Carnobacteriaceae</taxon>
        <taxon>Alkalibacterium</taxon>
    </lineage>
</organism>
<evidence type="ECO:0000256" key="2">
    <source>
        <dbReference type="ARBA" id="ARBA00013090"/>
    </source>
</evidence>
<dbReference type="EC" id="5.1.1.3" evidence="2 8"/>
<dbReference type="PROSITE" id="PS00923">
    <property type="entry name" value="ASP_GLU_RACEMASE_1"/>
    <property type="match status" value="1"/>
</dbReference>
<comment type="function">
    <text evidence="8">Provides the (R)-glutamate required for cell wall biosynthesis.</text>
</comment>
<dbReference type="PROSITE" id="PS00924">
    <property type="entry name" value="ASP_GLU_RACEMASE_2"/>
    <property type="match status" value="1"/>
</dbReference>
<dbReference type="GO" id="GO:0008881">
    <property type="term" value="F:glutamate racemase activity"/>
    <property type="evidence" value="ECO:0007669"/>
    <property type="project" value="UniProtKB-UniRule"/>
</dbReference>
<evidence type="ECO:0000256" key="8">
    <source>
        <dbReference type="HAMAP-Rule" id="MF_00258"/>
    </source>
</evidence>
<dbReference type="InterPro" id="IPR015942">
    <property type="entry name" value="Asp/Glu/hydantoin_racemase"/>
</dbReference>
<feature type="binding site" evidence="8">
    <location>
        <begin position="74"/>
        <end position="75"/>
    </location>
    <ligand>
        <name>substrate</name>
    </ligand>
</feature>
<dbReference type="GO" id="GO:0008360">
    <property type="term" value="P:regulation of cell shape"/>
    <property type="evidence" value="ECO:0007669"/>
    <property type="project" value="UniProtKB-KW"/>
</dbReference>
<sequence length="273" mass="30238">MSNRPIGLLDSGIGGLTVLKAAKHKLPNESFVYIGDSARNPYGNRTKEEIVQYTNELVQFLLDQKVKMIVIACNTATALTLDVLREKLSIPVIGVISAGSKEAVKLSQTREIGVLATQSTVNSRFYTKTIQDEASDTNIRSIACPEFVELVESNQHSSAYAQEVVARKLAPLKNHNIDTLVLGCTHFPLLADFIQKELGNSVQLVDSGALTVANIEDTLVELNIKTDDRETTPFTKIYTTGKLDLFKEIAEEWMESNTLEIEHIKLRGLVEFE</sequence>
<proteinExistence type="inferred from homology"/>
<dbReference type="Gene3D" id="3.40.50.1860">
    <property type="match status" value="2"/>
</dbReference>